<dbReference type="Pfam" id="PF01899">
    <property type="entry name" value="MNHE"/>
    <property type="match status" value="1"/>
</dbReference>
<dbReference type="GO" id="GO:0008324">
    <property type="term" value="F:monoatomic cation transmembrane transporter activity"/>
    <property type="evidence" value="ECO:0007669"/>
    <property type="project" value="InterPro"/>
</dbReference>
<dbReference type="Proteomes" id="UP000249130">
    <property type="component" value="Unassembled WGS sequence"/>
</dbReference>
<keyword evidence="3" id="KW-1003">Cell membrane</keyword>
<comment type="subcellular location">
    <subcellularLocation>
        <location evidence="1">Cell membrane</location>
        <topology evidence="1">Multi-pass membrane protein</topology>
    </subcellularLocation>
</comment>
<feature type="transmembrane region" description="Helical" evidence="7">
    <location>
        <begin position="12"/>
        <end position="33"/>
    </location>
</feature>
<dbReference type="GO" id="GO:0005886">
    <property type="term" value="C:plasma membrane"/>
    <property type="evidence" value="ECO:0007669"/>
    <property type="project" value="UniProtKB-SubCell"/>
</dbReference>
<evidence type="ECO:0000313" key="9">
    <source>
        <dbReference type="Proteomes" id="UP000249130"/>
    </source>
</evidence>
<dbReference type="InterPro" id="IPR002758">
    <property type="entry name" value="Cation_antiport_E"/>
</dbReference>
<evidence type="ECO:0000313" key="8">
    <source>
        <dbReference type="EMBL" id="RAI43778.1"/>
    </source>
</evidence>
<evidence type="ECO:0000256" key="3">
    <source>
        <dbReference type="ARBA" id="ARBA00022475"/>
    </source>
</evidence>
<evidence type="ECO:0000256" key="4">
    <source>
        <dbReference type="ARBA" id="ARBA00022692"/>
    </source>
</evidence>
<keyword evidence="4 7" id="KW-0812">Transmembrane</keyword>
<gene>
    <name evidence="8" type="ORF">CH341_12605</name>
</gene>
<dbReference type="OrthoDB" id="7852837at2"/>
<keyword evidence="5 7" id="KW-1133">Transmembrane helix</keyword>
<dbReference type="RefSeq" id="WP_111419389.1">
    <property type="nucleotide sequence ID" value="NZ_NPEX01000071.1"/>
</dbReference>
<evidence type="ECO:0000256" key="2">
    <source>
        <dbReference type="ARBA" id="ARBA00006228"/>
    </source>
</evidence>
<organism evidence="8 9">
    <name type="scientific">Rhodoplanes roseus</name>
    <dbReference type="NCBI Taxonomy" id="29409"/>
    <lineage>
        <taxon>Bacteria</taxon>
        <taxon>Pseudomonadati</taxon>
        <taxon>Pseudomonadota</taxon>
        <taxon>Alphaproteobacteria</taxon>
        <taxon>Hyphomicrobiales</taxon>
        <taxon>Nitrobacteraceae</taxon>
        <taxon>Rhodoplanes</taxon>
    </lineage>
</organism>
<dbReference type="AlphaFoldDB" id="A0A327L7X7"/>
<proteinExistence type="inferred from homology"/>
<reference evidence="8 9" key="1">
    <citation type="submission" date="2017-07" db="EMBL/GenBank/DDBJ databases">
        <title>Draft Genome Sequences of Select Purple Nonsulfur Bacteria.</title>
        <authorList>
            <person name="Lasarre B."/>
            <person name="Mckinlay J.B."/>
        </authorList>
    </citation>
    <scope>NUCLEOTIDE SEQUENCE [LARGE SCALE GENOMIC DNA]</scope>
    <source>
        <strain evidence="8 9">DSM 5909</strain>
    </source>
</reference>
<keyword evidence="6 7" id="KW-0472">Membrane</keyword>
<accession>A0A327L7X7</accession>
<comment type="caution">
    <text evidence="8">The sequence shown here is derived from an EMBL/GenBank/DDBJ whole genome shotgun (WGS) entry which is preliminary data.</text>
</comment>
<evidence type="ECO:0000256" key="6">
    <source>
        <dbReference type="ARBA" id="ARBA00023136"/>
    </source>
</evidence>
<name>A0A327L7X7_9BRAD</name>
<protein>
    <submittedName>
        <fullName evidence="8">Uncharacterized protein</fullName>
    </submittedName>
</protein>
<evidence type="ECO:0000256" key="1">
    <source>
        <dbReference type="ARBA" id="ARBA00004651"/>
    </source>
</evidence>
<evidence type="ECO:0000256" key="5">
    <source>
        <dbReference type="ARBA" id="ARBA00022989"/>
    </source>
</evidence>
<sequence length="172" mass="18103">MAQQQSSTQDRVPVRPALVRAALLLGVWTILAGTGPADLLVGLGVTALATRLSLRLLPATSRRYRPVAATRLALRFLRQSVVAGLDVARRALDPRLPLRTGVVTYPAHCRPGLFRSAFTAFTSLQPGTVPIGSAPGGSGSDGITYHCLDVHAPVVAQLAAEEAVLSGVVRHE</sequence>
<keyword evidence="9" id="KW-1185">Reference proteome</keyword>
<comment type="similarity">
    <text evidence="2">Belongs to the CPA3 antiporters (TC 2.A.63) subunit E family.</text>
</comment>
<dbReference type="PANTHER" id="PTHR34584">
    <property type="entry name" value="NA(+)/H(+) ANTIPORTER SUBUNIT E1"/>
    <property type="match status" value="1"/>
</dbReference>
<evidence type="ECO:0000256" key="7">
    <source>
        <dbReference type="SAM" id="Phobius"/>
    </source>
</evidence>
<dbReference type="EMBL" id="NPEX01000071">
    <property type="protein sequence ID" value="RAI43778.1"/>
    <property type="molecule type" value="Genomic_DNA"/>
</dbReference>
<dbReference type="PANTHER" id="PTHR34584:SF1">
    <property type="entry name" value="NA(+)_H(+) ANTIPORTER SUBUNIT E1"/>
    <property type="match status" value="1"/>
</dbReference>